<gene>
    <name evidence="1" type="ORF">RRG08_051507</name>
</gene>
<protein>
    <submittedName>
        <fullName evidence="1">Uncharacterized protein</fullName>
    </submittedName>
</protein>
<keyword evidence="2" id="KW-1185">Reference proteome</keyword>
<dbReference type="PANTHER" id="PTHR26391:SF18">
    <property type="entry name" value="PROTEIN KINASE RECEPTOR TIE-1, PUTATIVE-RELATED"/>
    <property type="match status" value="1"/>
</dbReference>
<dbReference type="Proteomes" id="UP001283361">
    <property type="component" value="Unassembled WGS sequence"/>
</dbReference>
<reference evidence="1" key="1">
    <citation type="journal article" date="2023" name="G3 (Bethesda)">
        <title>A reference genome for the long-term kleptoplast-retaining sea slug Elysia crispata morphotype clarki.</title>
        <authorList>
            <person name="Eastman K.E."/>
            <person name="Pendleton A.L."/>
            <person name="Shaikh M.A."/>
            <person name="Suttiyut T."/>
            <person name="Ogas R."/>
            <person name="Tomko P."/>
            <person name="Gavelis G."/>
            <person name="Widhalm J.R."/>
            <person name="Wisecaver J.H."/>
        </authorList>
    </citation>
    <scope>NUCLEOTIDE SEQUENCE</scope>
    <source>
        <strain evidence="1">ECLA1</strain>
    </source>
</reference>
<accession>A0AAE1AM59</accession>
<evidence type="ECO:0000313" key="1">
    <source>
        <dbReference type="EMBL" id="KAK3790223.1"/>
    </source>
</evidence>
<dbReference type="AlphaFoldDB" id="A0AAE1AM59"/>
<dbReference type="Gene3D" id="2.170.300.10">
    <property type="entry name" value="Tie2 ligand-binding domain superfamily"/>
    <property type="match status" value="1"/>
</dbReference>
<dbReference type="EMBL" id="JAWDGP010001554">
    <property type="protein sequence ID" value="KAK3790223.1"/>
    <property type="molecule type" value="Genomic_DNA"/>
</dbReference>
<sequence length="379" mass="41818">MLPYTLDFENKYMYGKSWYGPSCKYQCHCAGSASCDEHDGSCSSGCEQGWFGAACQYGSIGFTVLENSTLDWLTDQDDTTCNDNKETHFYLTLKTPVPLKWSRIVVNSPGLEQKMHFLNSRNSGRNAFRDVKLFYYIKNEEKTMECSGPKVSISDTMQDILCPTADNVTKVTVTINGEASRGLCSLYLSTACAVGNHVNNVLESSVIGKAEHVFQAVSQGIQEQSVVKNVPRENTAKTVIKAAVFTVLDKTIPVLISMEPVLKAVIQATWEKHVTRNVPLENTAKNVIKAAVFTVVGKTISVLISMEPVLKAVIQATQRKHVTRNVPLENTAKTVLKAAVFTVLDKTIPVLISMEHVLKAVIKAIEEKNVTRASMQKNV</sequence>
<dbReference type="PANTHER" id="PTHR26391">
    <property type="entry name" value="INACTIVE TYROSINE-PROTEIN KINASE 7"/>
    <property type="match status" value="1"/>
</dbReference>
<evidence type="ECO:0000313" key="2">
    <source>
        <dbReference type="Proteomes" id="UP001283361"/>
    </source>
</evidence>
<comment type="caution">
    <text evidence="1">The sequence shown here is derived from an EMBL/GenBank/DDBJ whole genome shotgun (WGS) entry which is preliminary data.</text>
</comment>
<proteinExistence type="predicted"/>
<name>A0AAE1AM59_9GAST</name>
<organism evidence="1 2">
    <name type="scientific">Elysia crispata</name>
    <name type="common">lettuce slug</name>
    <dbReference type="NCBI Taxonomy" id="231223"/>
    <lineage>
        <taxon>Eukaryota</taxon>
        <taxon>Metazoa</taxon>
        <taxon>Spiralia</taxon>
        <taxon>Lophotrochozoa</taxon>
        <taxon>Mollusca</taxon>
        <taxon>Gastropoda</taxon>
        <taxon>Heterobranchia</taxon>
        <taxon>Euthyneura</taxon>
        <taxon>Panpulmonata</taxon>
        <taxon>Sacoglossa</taxon>
        <taxon>Placobranchoidea</taxon>
        <taxon>Plakobranchidae</taxon>
        <taxon>Elysia</taxon>
    </lineage>
</organism>